<evidence type="ECO:0000256" key="1">
    <source>
        <dbReference type="SAM" id="MobiDB-lite"/>
    </source>
</evidence>
<evidence type="ECO:0000313" key="2">
    <source>
        <dbReference type="EMBL" id="XCH13794.1"/>
    </source>
</evidence>
<dbReference type="EMBL" id="CP159280">
    <property type="protein sequence ID" value="XCH13794.1"/>
    <property type="molecule type" value="Genomic_DNA"/>
</dbReference>
<geneLocation type="plasmid" evidence="2">
    <name>unnamed</name>
</geneLocation>
<accession>A0AAU8EWH3</accession>
<protein>
    <submittedName>
        <fullName evidence="2">Uncharacterized protein</fullName>
    </submittedName>
</protein>
<dbReference type="RefSeq" id="WP_353713501.1">
    <property type="nucleotide sequence ID" value="NZ_CP159280.1"/>
</dbReference>
<gene>
    <name evidence="2" type="ORF">ABRP34_23375</name>
</gene>
<organism evidence="2">
    <name type="scientific">Arthrobacter sp. K5</name>
    <dbReference type="NCBI Taxonomy" id="2839623"/>
    <lineage>
        <taxon>Bacteria</taxon>
        <taxon>Bacillati</taxon>
        <taxon>Actinomycetota</taxon>
        <taxon>Actinomycetes</taxon>
        <taxon>Micrococcales</taxon>
        <taxon>Micrococcaceae</taxon>
        <taxon>Arthrobacter</taxon>
    </lineage>
</organism>
<name>A0AAU8EWH3_9MICC</name>
<proteinExistence type="predicted"/>
<feature type="region of interest" description="Disordered" evidence="1">
    <location>
        <begin position="52"/>
        <end position="72"/>
    </location>
</feature>
<sequence>MGGFTGPVPDEMWAALRREFGLPSLEQVYGRLSALPDVEPVLRSLVRVFRSSTTGPSAPASSSPPAASSIPG</sequence>
<reference evidence="2" key="1">
    <citation type="submission" date="2024-06" db="EMBL/GenBank/DDBJ databases">
        <title>Biodegradation of dimethachlon by Arthrobacter sp. K5: mechanistic insights and ecological implications.</title>
        <authorList>
            <person name="Hu S."/>
            <person name="Lu P."/>
        </authorList>
    </citation>
    <scope>NUCLEOTIDE SEQUENCE</scope>
    <source>
        <strain evidence="2">K5</strain>
        <plasmid evidence="2">unnamed</plasmid>
    </source>
</reference>
<keyword evidence="2" id="KW-0614">Plasmid</keyword>
<feature type="compositionally biased region" description="Low complexity" evidence="1">
    <location>
        <begin position="56"/>
        <end position="72"/>
    </location>
</feature>
<dbReference type="AlphaFoldDB" id="A0AAU8EWH3"/>